<dbReference type="Proteomes" id="UP000325313">
    <property type="component" value="Unassembled WGS sequence"/>
</dbReference>
<dbReference type="EMBL" id="VDEP01000315">
    <property type="protein sequence ID" value="KAA1104900.1"/>
    <property type="molecule type" value="Genomic_DNA"/>
</dbReference>
<sequence>MRDAKGKHRPRLDPSLVCFNHLLNSSFHRPKRSDGQPRRPQDPAISRDSLLHFLSFSPLFLITVGIYIS</sequence>
<keyword evidence="1" id="KW-1133">Transmembrane helix</keyword>
<proteinExistence type="predicted"/>
<dbReference type="Proteomes" id="UP000324748">
    <property type="component" value="Unassembled WGS sequence"/>
</dbReference>
<gene>
    <name evidence="2" type="ORF">PGT21_006220</name>
    <name evidence="3" type="ORF">PGTUg99_008558</name>
</gene>
<protein>
    <submittedName>
        <fullName evidence="3">Uncharacterized protein</fullName>
    </submittedName>
</protein>
<keyword evidence="1" id="KW-0472">Membrane</keyword>
<dbReference type="EMBL" id="VSWC01000067">
    <property type="protein sequence ID" value="KAA1096148.1"/>
    <property type="molecule type" value="Genomic_DNA"/>
</dbReference>
<evidence type="ECO:0000256" key="1">
    <source>
        <dbReference type="SAM" id="Phobius"/>
    </source>
</evidence>
<organism evidence="3 5">
    <name type="scientific">Puccinia graminis f. sp. tritici</name>
    <dbReference type="NCBI Taxonomy" id="56615"/>
    <lineage>
        <taxon>Eukaryota</taxon>
        <taxon>Fungi</taxon>
        <taxon>Dikarya</taxon>
        <taxon>Basidiomycota</taxon>
        <taxon>Pucciniomycotina</taxon>
        <taxon>Pucciniomycetes</taxon>
        <taxon>Pucciniales</taxon>
        <taxon>Pucciniaceae</taxon>
        <taxon>Puccinia</taxon>
    </lineage>
</organism>
<name>A0A5B0PVQ9_PUCGR</name>
<keyword evidence="4" id="KW-1185">Reference proteome</keyword>
<reference evidence="4 5" key="1">
    <citation type="submission" date="2019-05" db="EMBL/GenBank/DDBJ databases">
        <title>Emergence of the Ug99 lineage of the wheat stem rust pathogen through somatic hybridization.</title>
        <authorList>
            <person name="Li F."/>
            <person name="Upadhyaya N.M."/>
            <person name="Sperschneider J."/>
            <person name="Matny O."/>
            <person name="Nguyen-Phuc H."/>
            <person name="Mago R."/>
            <person name="Raley C."/>
            <person name="Miller M.E."/>
            <person name="Silverstein K.A.T."/>
            <person name="Henningsen E."/>
            <person name="Hirsch C.D."/>
            <person name="Visser B."/>
            <person name="Pretorius Z.A."/>
            <person name="Steffenson B.J."/>
            <person name="Schwessinger B."/>
            <person name="Dodds P.N."/>
            <person name="Figueroa M."/>
        </authorList>
    </citation>
    <scope>NUCLEOTIDE SEQUENCE [LARGE SCALE GENOMIC DNA]</scope>
    <source>
        <strain evidence="2">21-0</strain>
        <strain evidence="3 5">Ug99</strain>
    </source>
</reference>
<evidence type="ECO:0000313" key="3">
    <source>
        <dbReference type="EMBL" id="KAA1104900.1"/>
    </source>
</evidence>
<dbReference type="AlphaFoldDB" id="A0A5B0PVQ9"/>
<feature type="transmembrane region" description="Helical" evidence="1">
    <location>
        <begin position="49"/>
        <end position="68"/>
    </location>
</feature>
<accession>A0A5B0PVQ9</accession>
<evidence type="ECO:0000313" key="5">
    <source>
        <dbReference type="Proteomes" id="UP000325313"/>
    </source>
</evidence>
<evidence type="ECO:0000313" key="4">
    <source>
        <dbReference type="Proteomes" id="UP000324748"/>
    </source>
</evidence>
<evidence type="ECO:0000313" key="2">
    <source>
        <dbReference type="EMBL" id="KAA1096148.1"/>
    </source>
</evidence>
<keyword evidence="1" id="KW-0812">Transmembrane</keyword>
<comment type="caution">
    <text evidence="3">The sequence shown here is derived from an EMBL/GenBank/DDBJ whole genome shotgun (WGS) entry which is preliminary data.</text>
</comment>